<evidence type="ECO:0000256" key="2">
    <source>
        <dbReference type="ARBA" id="ARBA00022723"/>
    </source>
</evidence>
<dbReference type="PANTHER" id="PTHR24960:SF84">
    <property type="entry name" value="HYDROGENASE SUBUNIT"/>
    <property type="match status" value="1"/>
</dbReference>
<evidence type="ECO:0000259" key="8">
    <source>
        <dbReference type="PROSITE" id="PS51669"/>
    </source>
</evidence>
<dbReference type="InterPro" id="IPR027467">
    <property type="entry name" value="MopterinOxRdtase_cofactor_BS"/>
</dbReference>
<dbReference type="SUPFAM" id="SSF54292">
    <property type="entry name" value="2Fe-2S ferredoxin-like"/>
    <property type="match status" value="1"/>
</dbReference>
<dbReference type="GO" id="GO:0051539">
    <property type="term" value="F:4 iron, 4 sulfur cluster binding"/>
    <property type="evidence" value="ECO:0007669"/>
    <property type="project" value="UniProtKB-KW"/>
</dbReference>
<dbReference type="InterPro" id="IPR017896">
    <property type="entry name" value="4Fe4S_Fe-S-bd"/>
</dbReference>
<feature type="domain" description="2Fe-2S ferredoxin-type" evidence="6">
    <location>
        <begin position="11"/>
        <end position="89"/>
    </location>
</feature>
<keyword evidence="3" id="KW-0677">Repeat</keyword>
<dbReference type="FunFam" id="3.10.20.740:FF:000003">
    <property type="entry name" value="Formate dehydrogenase subunit alpha"/>
    <property type="match status" value="1"/>
</dbReference>
<dbReference type="GO" id="GO:0016491">
    <property type="term" value="F:oxidoreductase activity"/>
    <property type="evidence" value="ECO:0007669"/>
    <property type="project" value="InterPro"/>
</dbReference>
<dbReference type="RefSeq" id="WP_285996140.1">
    <property type="nucleotide sequence ID" value="NZ_CP127295.1"/>
</dbReference>
<dbReference type="PANTHER" id="PTHR24960">
    <property type="entry name" value="PHOTOSYSTEM I IRON-SULFUR CENTER-RELATED"/>
    <property type="match status" value="1"/>
</dbReference>
<dbReference type="SUPFAM" id="SSF53706">
    <property type="entry name" value="Formate dehydrogenase/DMSO reductase, domains 1-3"/>
    <property type="match status" value="1"/>
</dbReference>
<dbReference type="InterPro" id="IPR017900">
    <property type="entry name" value="4Fe4S_Fe_S_CS"/>
</dbReference>
<dbReference type="Pfam" id="PF22117">
    <property type="entry name" value="Fer4_Nqo3"/>
    <property type="match status" value="1"/>
</dbReference>
<dbReference type="PROSITE" id="PS00551">
    <property type="entry name" value="MOLYBDOPTERIN_PROK_1"/>
    <property type="match status" value="1"/>
</dbReference>
<dbReference type="PROSITE" id="PS51669">
    <property type="entry name" value="4FE4S_MOW_BIS_MGD"/>
    <property type="match status" value="1"/>
</dbReference>
<sequence length="286" mass="30901">MTIVDIGIPRRLVEFTVDGSTVRVPEGSTILDACTAAGKEIPTLCYGDTLEPANACRVCMVEVEGSRTLVPSCSRKAEPGMVVHTDSPRTRTSRKVVLELLASATDLSTTPGVAEWMAEAGADPDRFGPDAATVAQPALVDNELYVRDYEKCILCYKCVDACGDQWQNSFAISVAGRGFDARISTEFSNPLPDSACVYCGNCVEVCPTGALSFKREYDKRADGTWDDSRQTATTTVCTFCGVGCNLTLHVQDNEIVKVTSPHESSVTHGNLCIKGRFGWQHVEKKA</sequence>
<accession>A0A9Y2JLH4</accession>
<keyword evidence="5" id="KW-0411">Iron-sulfur</keyword>
<dbReference type="KEGG" id="amog:QRX60_37240"/>
<evidence type="ECO:0000256" key="3">
    <source>
        <dbReference type="ARBA" id="ARBA00022737"/>
    </source>
</evidence>
<evidence type="ECO:0000259" key="6">
    <source>
        <dbReference type="PROSITE" id="PS51085"/>
    </source>
</evidence>
<dbReference type="PROSITE" id="PS00198">
    <property type="entry name" value="4FE4S_FER_1"/>
    <property type="match status" value="1"/>
</dbReference>
<dbReference type="InterPro" id="IPR050157">
    <property type="entry name" value="PSI_iron-sulfur_center"/>
</dbReference>
<keyword evidence="10" id="KW-1185">Reference proteome</keyword>
<dbReference type="Gene3D" id="3.10.20.740">
    <property type="match status" value="1"/>
</dbReference>
<dbReference type="InterPro" id="IPR006963">
    <property type="entry name" value="Mopterin_OxRdtase_4Fe-4S_dom"/>
</dbReference>
<dbReference type="EMBL" id="CP127295">
    <property type="protein sequence ID" value="WIX99660.1"/>
    <property type="molecule type" value="Genomic_DNA"/>
</dbReference>
<dbReference type="FunFam" id="2.20.25.90:FF:000001">
    <property type="entry name" value="Formate dehydrogenase subunit alpha"/>
    <property type="match status" value="1"/>
</dbReference>
<dbReference type="SUPFAM" id="SSF54862">
    <property type="entry name" value="4Fe-4S ferredoxins"/>
    <property type="match status" value="1"/>
</dbReference>
<name>A0A9Y2JLH4_9PSEU</name>
<dbReference type="FunFam" id="3.30.70.20:FF:000035">
    <property type="entry name" value="Iron hydrogenase 1"/>
    <property type="match status" value="1"/>
</dbReference>
<dbReference type="InterPro" id="IPR054351">
    <property type="entry name" value="NADH_UbQ_OxRdtase_ferredoxin"/>
</dbReference>
<dbReference type="Proteomes" id="UP001239397">
    <property type="component" value="Chromosome"/>
</dbReference>
<feature type="domain" description="4Fe-4S ferredoxin-type" evidence="7">
    <location>
        <begin position="188"/>
        <end position="216"/>
    </location>
</feature>
<evidence type="ECO:0000313" key="9">
    <source>
        <dbReference type="EMBL" id="WIX99660.1"/>
    </source>
</evidence>
<dbReference type="Pfam" id="PF04879">
    <property type="entry name" value="Molybdop_Fe4S4"/>
    <property type="match status" value="1"/>
</dbReference>
<dbReference type="GO" id="GO:0046872">
    <property type="term" value="F:metal ion binding"/>
    <property type="evidence" value="ECO:0007669"/>
    <property type="project" value="UniProtKB-KW"/>
</dbReference>
<dbReference type="InterPro" id="IPR001041">
    <property type="entry name" value="2Fe-2S_ferredoxin-type"/>
</dbReference>
<dbReference type="AlphaFoldDB" id="A0A9Y2JLH4"/>
<dbReference type="PROSITE" id="PS51085">
    <property type="entry name" value="2FE2S_FER_2"/>
    <property type="match status" value="1"/>
</dbReference>
<dbReference type="InterPro" id="IPR036010">
    <property type="entry name" value="2Fe-2S_ferredoxin-like_sf"/>
</dbReference>
<keyword evidence="2" id="KW-0479">Metal-binding</keyword>
<proteinExistence type="predicted"/>
<dbReference type="Gene3D" id="3.30.70.20">
    <property type="match status" value="1"/>
</dbReference>
<feature type="domain" description="4Fe-4S ferredoxin-type" evidence="7">
    <location>
        <begin position="142"/>
        <end position="162"/>
    </location>
</feature>
<dbReference type="CDD" id="cd00207">
    <property type="entry name" value="fer2"/>
    <property type="match status" value="1"/>
</dbReference>
<evidence type="ECO:0000259" key="7">
    <source>
        <dbReference type="PROSITE" id="PS51379"/>
    </source>
</evidence>
<feature type="domain" description="4Fe-4S Mo/W bis-MGD-type" evidence="8">
    <location>
        <begin position="230"/>
        <end position="286"/>
    </location>
</feature>
<reference evidence="9 10" key="1">
    <citation type="submission" date="2023-06" db="EMBL/GenBank/DDBJ databases">
        <authorList>
            <person name="Oyuntsetseg B."/>
            <person name="Kim S.B."/>
        </authorList>
    </citation>
    <scope>NUCLEOTIDE SEQUENCE [LARGE SCALE GENOMIC DNA]</scope>
    <source>
        <strain evidence="9 10">4-36</strain>
    </source>
</reference>
<dbReference type="PROSITE" id="PS51379">
    <property type="entry name" value="4FE4S_FER_2"/>
    <property type="match status" value="2"/>
</dbReference>
<organism evidence="9 10">
    <name type="scientific">Amycolatopsis mongoliensis</name>
    <dbReference type="NCBI Taxonomy" id="715475"/>
    <lineage>
        <taxon>Bacteria</taxon>
        <taxon>Bacillati</taxon>
        <taxon>Actinomycetota</taxon>
        <taxon>Actinomycetes</taxon>
        <taxon>Pseudonocardiales</taxon>
        <taxon>Pseudonocardiaceae</taxon>
        <taxon>Amycolatopsis</taxon>
    </lineage>
</organism>
<evidence type="ECO:0000313" key="10">
    <source>
        <dbReference type="Proteomes" id="UP001239397"/>
    </source>
</evidence>
<protein>
    <submittedName>
        <fullName evidence="9">2Fe-2S iron-sulfur cluster-binding protein</fullName>
    </submittedName>
</protein>
<dbReference type="SMART" id="SM00926">
    <property type="entry name" value="Molybdop_Fe4S4"/>
    <property type="match status" value="1"/>
</dbReference>
<gene>
    <name evidence="9" type="ORF">QRX60_37240</name>
</gene>
<keyword evidence="1" id="KW-0004">4Fe-4S</keyword>
<evidence type="ECO:0000256" key="5">
    <source>
        <dbReference type="ARBA" id="ARBA00023014"/>
    </source>
</evidence>
<evidence type="ECO:0000256" key="4">
    <source>
        <dbReference type="ARBA" id="ARBA00023004"/>
    </source>
</evidence>
<evidence type="ECO:0000256" key="1">
    <source>
        <dbReference type="ARBA" id="ARBA00022485"/>
    </source>
</evidence>
<keyword evidence="4" id="KW-0408">Iron</keyword>
<dbReference type="Pfam" id="PF13510">
    <property type="entry name" value="Fer2_4"/>
    <property type="match status" value="1"/>
</dbReference>
<dbReference type="Gene3D" id="2.20.25.90">
    <property type="entry name" value="ADC-like domains"/>
    <property type="match status" value="1"/>
</dbReference>